<evidence type="ECO:0000256" key="1">
    <source>
        <dbReference type="SAM" id="MobiDB-lite"/>
    </source>
</evidence>
<keyword evidence="3" id="KW-1185">Reference proteome</keyword>
<proteinExistence type="predicted"/>
<reference evidence="2 3" key="1">
    <citation type="submission" date="2021-07" db="EMBL/GenBank/DDBJ databases">
        <title>The Aristolochia fimbriata genome: insights into angiosperm evolution, floral development and chemical biosynthesis.</title>
        <authorList>
            <person name="Jiao Y."/>
        </authorList>
    </citation>
    <scope>NUCLEOTIDE SEQUENCE [LARGE SCALE GENOMIC DNA]</scope>
    <source>
        <strain evidence="2">IBCAS-2021</strain>
        <tissue evidence="2">Leaf</tissue>
    </source>
</reference>
<name>A0AAV7EVU2_ARIFI</name>
<gene>
    <name evidence="2" type="ORF">H6P81_004646</name>
</gene>
<accession>A0AAV7EVU2</accession>
<protein>
    <submittedName>
        <fullName evidence="2">Uncharacterized protein</fullName>
    </submittedName>
</protein>
<dbReference type="Proteomes" id="UP000825729">
    <property type="component" value="Unassembled WGS sequence"/>
</dbReference>
<sequence length="162" mass="18216">MRVKCKWNDACVAFSSSLAPVAPPRSNLRTGSTRVVCAYFARSRISPRTRTCPPRPRKVSLVSQSIIMTRILSRLNHPHRFRIINARNHRGNSKTEKEPTSGSRAGVGSRQILPRLRLNEDRGGVLIQWERRVNNEATSSGWRLRGRVANDGIDDKRASAGF</sequence>
<dbReference type="AlphaFoldDB" id="A0AAV7EVU2"/>
<comment type="caution">
    <text evidence="2">The sequence shown here is derived from an EMBL/GenBank/DDBJ whole genome shotgun (WGS) entry which is preliminary data.</text>
</comment>
<organism evidence="2 3">
    <name type="scientific">Aristolochia fimbriata</name>
    <name type="common">White veined hardy Dutchman's pipe vine</name>
    <dbReference type="NCBI Taxonomy" id="158543"/>
    <lineage>
        <taxon>Eukaryota</taxon>
        <taxon>Viridiplantae</taxon>
        <taxon>Streptophyta</taxon>
        <taxon>Embryophyta</taxon>
        <taxon>Tracheophyta</taxon>
        <taxon>Spermatophyta</taxon>
        <taxon>Magnoliopsida</taxon>
        <taxon>Magnoliidae</taxon>
        <taxon>Piperales</taxon>
        <taxon>Aristolochiaceae</taxon>
        <taxon>Aristolochia</taxon>
    </lineage>
</organism>
<feature type="region of interest" description="Disordered" evidence="1">
    <location>
        <begin position="87"/>
        <end position="109"/>
    </location>
</feature>
<evidence type="ECO:0000313" key="3">
    <source>
        <dbReference type="Proteomes" id="UP000825729"/>
    </source>
</evidence>
<evidence type="ECO:0000313" key="2">
    <source>
        <dbReference type="EMBL" id="KAG9451742.1"/>
    </source>
</evidence>
<dbReference type="EMBL" id="JAINDJ010000003">
    <property type="protein sequence ID" value="KAG9451742.1"/>
    <property type="molecule type" value="Genomic_DNA"/>
</dbReference>